<evidence type="ECO:0000313" key="3">
    <source>
        <dbReference type="Proteomes" id="UP000827986"/>
    </source>
</evidence>
<dbReference type="EMBL" id="JAHDVG010000472">
    <property type="protein sequence ID" value="KAH1179413.1"/>
    <property type="molecule type" value="Genomic_DNA"/>
</dbReference>
<organism evidence="2 3">
    <name type="scientific">Mauremys mutica</name>
    <name type="common">yellowpond turtle</name>
    <dbReference type="NCBI Taxonomy" id="74926"/>
    <lineage>
        <taxon>Eukaryota</taxon>
        <taxon>Metazoa</taxon>
        <taxon>Chordata</taxon>
        <taxon>Craniata</taxon>
        <taxon>Vertebrata</taxon>
        <taxon>Euteleostomi</taxon>
        <taxon>Archelosauria</taxon>
        <taxon>Testudinata</taxon>
        <taxon>Testudines</taxon>
        <taxon>Cryptodira</taxon>
        <taxon>Durocryptodira</taxon>
        <taxon>Testudinoidea</taxon>
        <taxon>Geoemydidae</taxon>
        <taxon>Geoemydinae</taxon>
        <taxon>Mauremys</taxon>
    </lineage>
</organism>
<reference evidence="2" key="1">
    <citation type="submission" date="2021-09" db="EMBL/GenBank/DDBJ databases">
        <title>The genome of Mauremys mutica provides insights into the evolution of semi-aquatic lifestyle.</title>
        <authorList>
            <person name="Gong S."/>
            <person name="Gao Y."/>
        </authorList>
    </citation>
    <scope>NUCLEOTIDE SEQUENCE</scope>
    <source>
        <strain evidence="2">MM-2020</strain>
        <tissue evidence="2">Muscle</tissue>
    </source>
</reference>
<evidence type="ECO:0000313" key="2">
    <source>
        <dbReference type="EMBL" id="KAH1179413.1"/>
    </source>
</evidence>
<evidence type="ECO:0000256" key="1">
    <source>
        <dbReference type="SAM" id="MobiDB-lite"/>
    </source>
</evidence>
<dbReference type="Proteomes" id="UP000827986">
    <property type="component" value="Unassembled WGS sequence"/>
</dbReference>
<keyword evidence="3" id="KW-1185">Reference proteome</keyword>
<sequence length="108" mass="11630">MRGPSGSLFGSLVYRLLFGGARRNPCRIRVLHSHVTKKTVLAAGCSHLPDRQGDKSDRQGGQGGYSTRMNRRATGPAHRCLTGVTSGTPSKTGLEGRGRAVWERAQRG</sequence>
<feature type="compositionally biased region" description="Basic and acidic residues" evidence="1">
    <location>
        <begin position="94"/>
        <end position="108"/>
    </location>
</feature>
<feature type="region of interest" description="Disordered" evidence="1">
    <location>
        <begin position="45"/>
        <end position="108"/>
    </location>
</feature>
<accession>A0A9D4B2S7</accession>
<protein>
    <submittedName>
        <fullName evidence="2">Uncharacterized protein</fullName>
    </submittedName>
</protein>
<proteinExistence type="predicted"/>
<feature type="compositionally biased region" description="Basic and acidic residues" evidence="1">
    <location>
        <begin position="48"/>
        <end position="58"/>
    </location>
</feature>
<gene>
    <name evidence="2" type="ORF">KIL84_021996</name>
</gene>
<comment type="caution">
    <text evidence="2">The sequence shown here is derived from an EMBL/GenBank/DDBJ whole genome shotgun (WGS) entry which is preliminary data.</text>
</comment>
<name>A0A9D4B2S7_9SAUR</name>
<dbReference type="AlphaFoldDB" id="A0A9D4B2S7"/>